<name>A0AAF5Q5N6_WUCBA</name>
<proteinExistence type="predicted"/>
<dbReference type="AlphaFoldDB" id="A0AAF5Q5N6"/>
<protein>
    <submittedName>
        <fullName evidence="3">Uncharacterized protein</fullName>
    </submittedName>
</protein>
<reference evidence="2" key="2">
    <citation type="journal article" date="2016" name="Mol. Ecol.">
        <title>Population genomics of the filarial nematode parasite Wuchereria bancrofti from mosquitoes.</title>
        <authorList>
            <person name="Small S.T."/>
            <person name="Reimer L.J."/>
            <person name="Tisch D.J."/>
            <person name="King C.L."/>
            <person name="Christensen B.M."/>
            <person name="Siba P.M."/>
            <person name="Kazura J.W."/>
            <person name="Serre D."/>
            <person name="Zimmerman P.A."/>
        </authorList>
    </citation>
    <scope>NUCLEOTIDE SEQUENCE</scope>
    <source>
        <strain evidence="2">pt0022</strain>
    </source>
</reference>
<accession>A0AAF5Q5N6</accession>
<reference evidence="2" key="1">
    <citation type="submission" date="2015-03" db="EMBL/GenBank/DDBJ databases">
        <title>Wuchereria bancrofti Genome Sequencing Papua New Guinea Strain.</title>
        <authorList>
            <person name="Small S.T."/>
            <person name="Serre D."/>
            <person name="Zimmerman P.A."/>
        </authorList>
    </citation>
    <scope>NUCLEOTIDE SEQUENCE [LARGE SCALE GENOMIC DNA]</scope>
    <source>
        <strain evidence="2">pt0022</strain>
    </source>
</reference>
<dbReference type="WBParaSite" id="mrna-Wban_10470">
    <property type="protein sequence ID" value="mrna-Wban_10470"/>
    <property type="gene ID" value="Wban_10470"/>
</dbReference>
<evidence type="ECO:0000256" key="1">
    <source>
        <dbReference type="SAM" id="Phobius"/>
    </source>
</evidence>
<evidence type="ECO:0000313" key="2">
    <source>
        <dbReference type="Proteomes" id="UP000093561"/>
    </source>
</evidence>
<reference evidence="3" key="3">
    <citation type="submission" date="2024-02" db="UniProtKB">
        <authorList>
            <consortium name="WormBaseParasite"/>
        </authorList>
    </citation>
    <scope>IDENTIFICATION</scope>
    <source>
        <strain evidence="3">pt0022</strain>
    </source>
</reference>
<sequence length="86" mass="10348">MFRISNFSRIISHKDDNKMVKLLMRRNSTEFPGRQALVSRYSSFVILGLIILFIIVAYIQHLYVKYETRIRSRRIKRQKLILKECS</sequence>
<dbReference type="Proteomes" id="UP000093561">
    <property type="component" value="Unassembled WGS sequence"/>
</dbReference>
<keyword evidence="1" id="KW-0812">Transmembrane</keyword>
<organism evidence="2 3">
    <name type="scientific">Wuchereria bancrofti</name>
    <dbReference type="NCBI Taxonomy" id="6293"/>
    <lineage>
        <taxon>Eukaryota</taxon>
        <taxon>Metazoa</taxon>
        <taxon>Ecdysozoa</taxon>
        <taxon>Nematoda</taxon>
        <taxon>Chromadorea</taxon>
        <taxon>Rhabditida</taxon>
        <taxon>Spirurina</taxon>
        <taxon>Spiruromorpha</taxon>
        <taxon>Filarioidea</taxon>
        <taxon>Onchocercidae</taxon>
        <taxon>Wuchereria</taxon>
    </lineage>
</organism>
<keyword evidence="1" id="KW-1133">Transmembrane helix</keyword>
<keyword evidence="1" id="KW-0472">Membrane</keyword>
<evidence type="ECO:0000313" key="3">
    <source>
        <dbReference type="WBParaSite" id="mrna-Wban_10470"/>
    </source>
</evidence>
<feature type="transmembrane region" description="Helical" evidence="1">
    <location>
        <begin position="41"/>
        <end position="64"/>
    </location>
</feature>